<evidence type="ECO:0000313" key="2">
    <source>
        <dbReference type="EMBL" id="MBJ6363504.1"/>
    </source>
</evidence>
<keyword evidence="1" id="KW-1133">Transmembrane helix</keyword>
<evidence type="ECO:0000313" key="3">
    <source>
        <dbReference type="Proteomes" id="UP000640274"/>
    </source>
</evidence>
<dbReference type="EMBL" id="JAELUP010000103">
    <property type="protein sequence ID" value="MBJ6363504.1"/>
    <property type="molecule type" value="Genomic_DNA"/>
</dbReference>
<feature type="transmembrane region" description="Helical" evidence="1">
    <location>
        <begin position="167"/>
        <end position="189"/>
    </location>
</feature>
<feature type="transmembrane region" description="Helical" evidence="1">
    <location>
        <begin position="111"/>
        <end position="130"/>
    </location>
</feature>
<sequence>MNDGYLAGLLLIMIGILLSTGWRSLIIQEISIRIVGCVLLGSLLLSSQMWPVTASLAIQGSVAWLLLWGIIAGAVSVSRSGLMYVAFGAALIAVVWFWSGRLYWLDPVLYVFKPGWDGVFFAGLLAGLLVGTFKDQFAVLACALPAGQLLLGLSIGNGGHDIGGANWWDHFVSALILARLTSVVLQLFIKLGSKLGLHRLKDQGGEPS</sequence>
<reference evidence="2" key="1">
    <citation type="submission" date="2020-12" db="EMBL/GenBank/DDBJ databases">
        <authorList>
            <person name="Huq M.A."/>
        </authorList>
    </citation>
    <scope>NUCLEOTIDE SEQUENCE</scope>
    <source>
        <strain evidence="2">MAHUQ-46</strain>
    </source>
</reference>
<feature type="transmembrane region" description="Helical" evidence="1">
    <location>
        <begin position="137"/>
        <end position="155"/>
    </location>
</feature>
<protein>
    <submittedName>
        <fullName evidence="2">Uncharacterized protein</fullName>
    </submittedName>
</protein>
<accession>A0A934MSQ8</accession>
<gene>
    <name evidence="2" type="ORF">JFN88_20050</name>
</gene>
<comment type="caution">
    <text evidence="2">The sequence shown here is derived from an EMBL/GenBank/DDBJ whole genome shotgun (WGS) entry which is preliminary data.</text>
</comment>
<dbReference type="Pfam" id="PF24124">
    <property type="entry name" value="YphA"/>
    <property type="match status" value="1"/>
</dbReference>
<feature type="transmembrane region" description="Helical" evidence="1">
    <location>
        <begin position="32"/>
        <end position="50"/>
    </location>
</feature>
<organism evidence="2 3">
    <name type="scientific">Paenibacillus roseus</name>
    <dbReference type="NCBI Taxonomy" id="2798579"/>
    <lineage>
        <taxon>Bacteria</taxon>
        <taxon>Bacillati</taxon>
        <taxon>Bacillota</taxon>
        <taxon>Bacilli</taxon>
        <taxon>Bacillales</taxon>
        <taxon>Paenibacillaceae</taxon>
        <taxon>Paenibacillus</taxon>
    </lineage>
</organism>
<name>A0A934MSQ8_9BACL</name>
<dbReference type="Proteomes" id="UP000640274">
    <property type="component" value="Unassembled WGS sequence"/>
</dbReference>
<keyword evidence="3" id="KW-1185">Reference proteome</keyword>
<evidence type="ECO:0000256" key="1">
    <source>
        <dbReference type="SAM" id="Phobius"/>
    </source>
</evidence>
<dbReference type="RefSeq" id="WP_199021043.1">
    <property type="nucleotide sequence ID" value="NZ_JAELUP010000103.1"/>
</dbReference>
<feature type="transmembrane region" description="Helical" evidence="1">
    <location>
        <begin position="82"/>
        <end position="99"/>
    </location>
</feature>
<feature type="transmembrane region" description="Helical" evidence="1">
    <location>
        <begin position="6"/>
        <end position="25"/>
    </location>
</feature>
<keyword evidence="1" id="KW-0812">Transmembrane</keyword>
<proteinExistence type="predicted"/>
<feature type="transmembrane region" description="Helical" evidence="1">
    <location>
        <begin position="56"/>
        <end position="75"/>
    </location>
</feature>
<dbReference type="AlphaFoldDB" id="A0A934MSQ8"/>
<dbReference type="InterPro" id="IPR014617">
    <property type="entry name" value="YphA_Bacsu"/>
</dbReference>
<keyword evidence="1" id="KW-0472">Membrane</keyword>